<evidence type="ECO:0000313" key="3">
    <source>
        <dbReference type="EMBL" id="KAF2799302.1"/>
    </source>
</evidence>
<feature type="transmembrane region" description="Helical" evidence="2">
    <location>
        <begin position="222"/>
        <end position="245"/>
    </location>
</feature>
<reference evidence="3" key="1">
    <citation type="journal article" date="2020" name="Stud. Mycol.">
        <title>101 Dothideomycetes genomes: a test case for predicting lifestyles and emergence of pathogens.</title>
        <authorList>
            <person name="Haridas S."/>
            <person name="Albert R."/>
            <person name="Binder M."/>
            <person name="Bloem J."/>
            <person name="Labutti K."/>
            <person name="Salamov A."/>
            <person name="Andreopoulos B."/>
            <person name="Baker S."/>
            <person name="Barry K."/>
            <person name="Bills G."/>
            <person name="Bluhm B."/>
            <person name="Cannon C."/>
            <person name="Castanera R."/>
            <person name="Culley D."/>
            <person name="Daum C."/>
            <person name="Ezra D."/>
            <person name="Gonzalez J."/>
            <person name="Henrissat B."/>
            <person name="Kuo A."/>
            <person name="Liang C."/>
            <person name="Lipzen A."/>
            <person name="Lutzoni F."/>
            <person name="Magnuson J."/>
            <person name="Mondo S."/>
            <person name="Nolan M."/>
            <person name="Ohm R."/>
            <person name="Pangilinan J."/>
            <person name="Park H.-J."/>
            <person name="Ramirez L."/>
            <person name="Alfaro M."/>
            <person name="Sun H."/>
            <person name="Tritt A."/>
            <person name="Yoshinaga Y."/>
            <person name="Zwiers L.-H."/>
            <person name="Turgeon B."/>
            <person name="Goodwin S."/>
            <person name="Spatafora J."/>
            <person name="Crous P."/>
            <person name="Grigoriev I."/>
        </authorList>
    </citation>
    <scope>NUCLEOTIDE SEQUENCE</scope>
    <source>
        <strain evidence="3">CBS 109.77</strain>
    </source>
</reference>
<evidence type="ECO:0000256" key="2">
    <source>
        <dbReference type="SAM" id="Phobius"/>
    </source>
</evidence>
<feature type="compositionally biased region" description="Basic and acidic residues" evidence="1">
    <location>
        <begin position="346"/>
        <end position="387"/>
    </location>
</feature>
<feature type="compositionally biased region" description="Acidic residues" evidence="1">
    <location>
        <begin position="333"/>
        <end position="345"/>
    </location>
</feature>
<dbReference type="OrthoDB" id="194289at2759"/>
<dbReference type="InterPro" id="IPR021836">
    <property type="entry name" value="DUF3429"/>
</dbReference>
<sequence>MLRTKVSRMAFRSITTPGARPAGTAFGRAASPVQCTARFTSLSSNRPQPPPITQLQPIQTIFRRTLASKINKKAEDKYAHEKIKPTPETVSSTSSVHPLFSEVGTKAPENEVDMMAGVKHDMDMVKDTFDLSSVPRQAYYIGLAGVLPYLGTSLSTIFCSWEITNSVGGSGYVMNAQTAETLLHILEPLQIGYGAVILSFLGAIHWGLEFAGYGGTHGYRRYAIGVLTPAIAWPTLLMPVEYALITQFAAFTMLYYVDVRATYRGWTPPWYSIYRFVLTFIVGASIVVSLVGRGKISGQVVRQPGAVDKITALREAAQETLVREEAAAKTEKEAEEAETDGEEDKDEGKDEGKDGKEEGKDVKEEGKEGKEGKESKENKKEDKKEKK</sequence>
<keyword evidence="4" id="KW-1185">Reference proteome</keyword>
<organism evidence="3 4">
    <name type="scientific">Melanomma pulvis-pyrius CBS 109.77</name>
    <dbReference type="NCBI Taxonomy" id="1314802"/>
    <lineage>
        <taxon>Eukaryota</taxon>
        <taxon>Fungi</taxon>
        <taxon>Dikarya</taxon>
        <taxon>Ascomycota</taxon>
        <taxon>Pezizomycotina</taxon>
        <taxon>Dothideomycetes</taxon>
        <taxon>Pleosporomycetidae</taxon>
        <taxon>Pleosporales</taxon>
        <taxon>Melanommataceae</taxon>
        <taxon>Melanomma</taxon>
    </lineage>
</organism>
<feature type="region of interest" description="Disordered" evidence="1">
    <location>
        <begin position="322"/>
        <end position="387"/>
    </location>
</feature>
<dbReference type="AlphaFoldDB" id="A0A6A6XS67"/>
<dbReference type="Proteomes" id="UP000799757">
    <property type="component" value="Unassembled WGS sequence"/>
</dbReference>
<protein>
    <submittedName>
        <fullName evidence="3">Uncharacterized protein</fullName>
    </submittedName>
</protein>
<dbReference type="Pfam" id="PF11911">
    <property type="entry name" value="DUF3429"/>
    <property type="match status" value="1"/>
</dbReference>
<dbReference type="PANTHER" id="PTHR15887:SF1">
    <property type="entry name" value="TRANSMEMBRANE PROTEIN 69"/>
    <property type="match status" value="1"/>
</dbReference>
<evidence type="ECO:0000313" key="4">
    <source>
        <dbReference type="Proteomes" id="UP000799757"/>
    </source>
</evidence>
<keyword evidence="2" id="KW-0472">Membrane</keyword>
<keyword evidence="2" id="KW-1133">Transmembrane helix</keyword>
<keyword evidence="2" id="KW-0812">Transmembrane</keyword>
<accession>A0A6A6XS67</accession>
<evidence type="ECO:0000256" key="1">
    <source>
        <dbReference type="SAM" id="MobiDB-lite"/>
    </source>
</evidence>
<dbReference type="EMBL" id="MU001767">
    <property type="protein sequence ID" value="KAF2799302.1"/>
    <property type="molecule type" value="Genomic_DNA"/>
</dbReference>
<gene>
    <name evidence="3" type="ORF">K505DRAFT_413807</name>
</gene>
<feature type="transmembrane region" description="Helical" evidence="2">
    <location>
        <begin position="191"/>
        <end position="210"/>
    </location>
</feature>
<proteinExistence type="predicted"/>
<name>A0A6A6XS67_9PLEO</name>
<dbReference type="PANTHER" id="PTHR15887">
    <property type="entry name" value="TRANSMEMBRANE PROTEIN 69"/>
    <property type="match status" value="1"/>
</dbReference>
<feature type="compositionally biased region" description="Basic and acidic residues" evidence="1">
    <location>
        <begin position="322"/>
        <end position="332"/>
    </location>
</feature>
<feature type="transmembrane region" description="Helical" evidence="2">
    <location>
        <begin position="138"/>
        <end position="158"/>
    </location>
</feature>
<feature type="transmembrane region" description="Helical" evidence="2">
    <location>
        <begin position="273"/>
        <end position="292"/>
    </location>
</feature>